<comment type="caution">
    <text evidence="2">The sequence shown here is derived from an EMBL/GenBank/DDBJ whole genome shotgun (WGS) entry which is preliminary data.</text>
</comment>
<feature type="transmembrane region" description="Helical" evidence="1">
    <location>
        <begin position="332"/>
        <end position="353"/>
    </location>
</feature>
<organism evidence="2 3">
    <name type="scientific">Cristinia sonorae</name>
    <dbReference type="NCBI Taxonomy" id="1940300"/>
    <lineage>
        <taxon>Eukaryota</taxon>
        <taxon>Fungi</taxon>
        <taxon>Dikarya</taxon>
        <taxon>Basidiomycota</taxon>
        <taxon>Agaricomycotina</taxon>
        <taxon>Agaricomycetes</taxon>
        <taxon>Agaricomycetidae</taxon>
        <taxon>Agaricales</taxon>
        <taxon>Pleurotineae</taxon>
        <taxon>Stephanosporaceae</taxon>
        <taxon>Cristinia</taxon>
    </lineage>
</organism>
<feature type="transmembrane region" description="Helical" evidence="1">
    <location>
        <begin position="253"/>
        <end position="273"/>
    </location>
</feature>
<protein>
    <submittedName>
        <fullName evidence="2">Uncharacterized protein</fullName>
    </submittedName>
</protein>
<feature type="transmembrane region" description="Helical" evidence="1">
    <location>
        <begin position="59"/>
        <end position="78"/>
    </location>
</feature>
<sequence>MWDIVGLTCIKSQRSRGQGQTSASLRFIVMTHSPAISEPEDGPSHSRHNRPLLLVRVTGLRLLNTSVLAGVGIAKAVLVAQGKSAAPAVLEWILGVICAIALYWVGLFEEVDPPLMPWLLHRDYAPEIVLFLTRFPGAVLLAFFQGILAQLLSTILFILPQLLITTLLWRPVMDVSDWSVAWILGTIVSWLICATTFHLWVSNEQVLVWLVRDSGLCRPVVGMLPDVARDTAWAVIERVIPENVLVQTVLPPFTMAIDIAATATAMILSHVILEVTRLHNPIENQPLSKWMTVEVIVGVPLTLFSFGLKATDDFAWRVTREEEIRDAKRRRWRWVLVIVLFIHSVYLFSRLLFIDYPM</sequence>
<evidence type="ECO:0000313" key="2">
    <source>
        <dbReference type="EMBL" id="KAH8079401.1"/>
    </source>
</evidence>
<evidence type="ECO:0000313" key="3">
    <source>
        <dbReference type="Proteomes" id="UP000813824"/>
    </source>
</evidence>
<dbReference type="EMBL" id="JAEVFJ010000056">
    <property type="protein sequence ID" value="KAH8079401.1"/>
    <property type="molecule type" value="Genomic_DNA"/>
</dbReference>
<evidence type="ECO:0000256" key="1">
    <source>
        <dbReference type="SAM" id="Phobius"/>
    </source>
</evidence>
<dbReference type="OrthoDB" id="3058001at2759"/>
<keyword evidence="1" id="KW-0812">Transmembrane</keyword>
<keyword evidence="1" id="KW-1133">Transmembrane helix</keyword>
<gene>
    <name evidence="2" type="ORF">BXZ70DRAFT_960715</name>
</gene>
<name>A0A8K0XK27_9AGAR</name>
<feature type="transmembrane region" description="Helical" evidence="1">
    <location>
        <begin position="181"/>
        <end position="201"/>
    </location>
</feature>
<reference evidence="2" key="1">
    <citation type="journal article" date="2021" name="New Phytol.">
        <title>Evolutionary innovations through gain and loss of genes in the ectomycorrhizal Boletales.</title>
        <authorList>
            <person name="Wu G."/>
            <person name="Miyauchi S."/>
            <person name="Morin E."/>
            <person name="Kuo A."/>
            <person name="Drula E."/>
            <person name="Varga T."/>
            <person name="Kohler A."/>
            <person name="Feng B."/>
            <person name="Cao Y."/>
            <person name="Lipzen A."/>
            <person name="Daum C."/>
            <person name="Hundley H."/>
            <person name="Pangilinan J."/>
            <person name="Johnson J."/>
            <person name="Barry K."/>
            <person name="LaButti K."/>
            <person name="Ng V."/>
            <person name="Ahrendt S."/>
            <person name="Min B."/>
            <person name="Choi I.G."/>
            <person name="Park H."/>
            <person name="Plett J.M."/>
            <person name="Magnuson J."/>
            <person name="Spatafora J.W."/>
            <person name="Nagy L.G."/>
            <person name="Henrissat B."/>
            <person name="Grigoriev I.V."/>
            <person name="Yang Z.L."/>
            <person name="Xu J."/>
            <person name="Martin F.M."/>
        </authorList>
    </citation>
    <scope>NUCLEOTIDE SEQUENCE</scope>
    <source>
        <strain evidence="2">KKN 215</strain>
    </source>
</reference>
<dbReference type="Proteomes" id="UP000813824">
    <property type="component" value="Unassembled WGS sequence"/>
</dbReference>
<accession>A0A8K0XK27</accession>
<dbReference type="AlphaFoldDB" id="A0A8K0XK27"/>
<keyword evidence="1" id="KW-0472">Membrane</keyword>
<feature type="transmembrane region" description="Helical" evidence="1">
    <location>
        <begin position="85"/>
        <end position="104"/>
    </location>
</feature>
<keyword evidence="3" id="KW-1185">Reference proteome</keyword>
<proteinExistence type="predicted"/>